<evidence type="ECO:0000259" key="6">
    <source>
        <dbReference type="PROSITE" id="PS50043"/>
    </source>
</evidence>
<keyword evidence="4" id="KW-0804">Transcription</keyword>
<comment type="caution">
    <text evidence="8">The sequence shown here is derived from an EMBL/GenBank/DDBJ whole genome shotgun (WGS) entry which is preliminary data.</text>
</comment>
<dbReference type="SUPFAM" id="SSF46894">
    <property type="entry name" value="C-terminal effector domain of the bipartite response regulators"/>
    <property type="match status" value="1"/>
</dbReference>
<dbReference type="PRINTS" id="PR00038">
    <property type="entry name" value="HTHLUXR"/>
</dbReference>
<dbReference type="Proteomes" id="UP001597343">
    <property type="component" value="Unassembled WGS sequence"/>
</dbReference>
<proteinExistence type="predicted"/>
<evidence type="ECO:0000256" key="1">
    <source>
        <dbReference type="ARBA" id="ARBA00022553"/>
    </source>
</evidence>
<dbReference type="RefSeq" id="WP_386045364.1">
    <property type="nucleotide sequence ID" value="NZ_JBHUIO010000005.1"/>
</dbReference>
<evidence type="ECO:0000256" key="4">
    <source>
        <dbReference type="ARBA" id="ARBA00023163"/>
    </source>
</evidence>
<dbReference type="CDD" id="cd17535">
    <property type="entry name" value="REC_NarL-like"/>
    <property type="match status" value="1"/>
</dbReference>
<evidence type="ECO:0000313" key="8">
    <source>
        <dbReference type="EMBL" id="MFD2169877.1"/>
    </source>
</evidence>
<feature type="domain" description="HTH luxR-type" evidence="6">
    <location>
        <begin position="157"/>
        <end position="222"/>
    </location>
</feature>
<feature type="modified residue" description="4-aspartylphosphate" evidence="5">
    <location>
        <position position="54"/>
    </location>
</feature>
<dbReference type="SMART" id="SM00448">
    <property type="entry name" value="REC"/>
    <property type="match status" value="1"/>
</dbReference>
<dbReference type="SMART" id="SM00421">
    <property type="entry name" value="HTH_LUXR"/>
    <property type="match status" value="1"/>
</dbReference>
<keyword evidence="3" id="KW-0238">DNA-binding</keyword>
<dbReference type="Gene3D" id="3.40.50.2300">
    <property type="match status" value="1"/>
</dbReference>
<keyword evidence="2" id="KW-0805">Transcription regulation</keyword>
<evidence type="ECO:0000256" key="3">
    <source>
        <dbReference type="ARBA" id="ARBA00023125"/>
    </source>
</evidence>
<dbReference type="PANTHER" id="PTHR43214">
    <property type="entry name" value="TWO-COMPONENT RESPONSE REGULATOR"/>
    <property type="match status" value="1"/>
</dbReference>
<reference evidence="9" key="1">
    <citation type="journal article" date="2019" name="Int. J. Syst. Evol. Microbiol.">
        <title>The Global Catalogue of Microorganisms (GCM) 10K type strain sequencing project: providing services to taxonomists for standard genome sequencing and annotation.</title>
        <authorList>
            <consortium name="The Broad Institute Genomics Platform"/>
            <consortium name="The Broad Institute Genome Sequencing Center for Infectious Disease"/>
            <person name="Wu L."/>
            <person name="Ma J."/>
        </authorList>
    </citation>
    <scope>NUCLEOTIDE SEQUENCE [LARGE SCALE GENOMIC DNA]</scope>
    <source>
        <strain evidence="9">CGMCC 1.13574</strain>
    </source>
</reference>
<dbReference type="Pfam" id="PF00196">
    <property type="entry name" value="GerE"/>
    <property type="match status" value="1"/>
</dbReference>
<dbReference type="InterPro" id="IPR011006">
    <property type="entry name" value="CheY-like_superfamily"/>
</dbReference>
<feature type="domain" description="Response regulatory" evidence="7">
    <location>
        <begin position="3"/>
        <end position="119"/>
    </location>
</feature>
<dbReference type="InterPro" id="IPR000792">
    <property type="entry name" value="Tscrpt_reg_LuxR_C"/>
</dbReference>
<evidence type="ECO:0000313" key="9">
    <source>
        <dbReference type="Proteomes" id="UP001597343"/>
    </source>
</evidence>
<dbReference type="InterPro" id="IPR001789">
    <property type="entry name" value="Sig_transdc_resp-reg_receiver"/>
</dbReference>
<accession>A0ABW4ZV47</accession>
<protein>
    <submittedName>
        <fullName evidence="8">Response regulator</fullName>
    </submittedName>
</protein>
<evidence type="ECO:0000259" key="7">
    <source>
        <dbReference type="PROSITE" id="PS50110"/>
    </source>
</evidence>
<evidence type="ECO:0000256" key="5">
    <source>
        <dbReference type="PROSITE-ProRule" id="PRU00169"/>
    </source>
</evidence>
<sequence length="228" mass="25079">MIRVIVVDDQKLMRDGLKTILSLEEHLEVVGTAADGAQALELAKESKPDLVLMDIRMPGVDGVEGTRLIRQQLPDTKVLMLTTFNDSELIFQALEEGASGYLLKDMPTEVIVQAIMTVSAGGVVLPPDSTAQVVAEMKRIRERSGQEPVEREASAEALRQVRELTERELEVLNRLGLGMNNKEIAESLVITEGTVKNHVSNIIAKLCLRDRTQAAIFAVRHGITAYHS</sequence>
<dbReference type="PANTHER" id="PTHR43214:SF40">
    <property type="entry name" value="TRANSCRIPTIONAL REGULATORY PROTEIN LNRK"/>
    <property type="match status" value="1"/>
</dbReference>
<dbReference type="InterPro" id="IPR058245">
    <property type="entry name" value="NreC/VraR/RcsB-like_REC"/>
</dbReference>
<dbReference type="PROSITE" id="PS50043">
    <property type="entry name" value="HTH_LUXR_2"/>
    <property type="match status" value="1"/>
</dbReference>
<dbReference type="CDD" id="cd06170">
    <property type="entry name" value="LuxR_C_like"/>
    <property type="match status" value="1"/>
</dbReference>
<dbReference type="PROSITE" id="PS00622">
    <property type="entry name" value="HTH_LUXR_1"/>
    <property type="match status" value="1"/>
</dbReference>
<organism evidence="8 9">
    <name type="scientific">Tumebacillus lipolyticus</name>
    <dbReference type="NCBI Taxonomy" id="1280370"/>
    <lineage>
        <taxon>Bacteria</taxon>
        <taxon>Bacillati</taxon>
        <taxon>Bacillota</taxon>
        <taxon>Bacilli</taxon>
        <taxon>Bacillales</taxon>
        <taxon>Alicyclobacillaceae</taxon>
        <taxon>Tumebacillus</taxon>
    </lineage>
</organism>
<dbReference type="InterPro" id="IPR016032">
    <property type="entry name" value="Sig_transdc_resp-reg_C-effctor"/>
</dbReference>
<name>A0ABW4ZV47_9BACL</name>
<dbReference type="SUPFAM" id="SSF52172">
    <property type="entry name" value="CheY-like"/>
    <property type="match status" value="1"/>
</dbReference>
<dbReference type="InterPro" id="IPR039420">
    <property type="entry name" value="WalR-like"/>
</dbReference>
<dbReference type="EMBL" id="JBHUIO010000005">
    <property type="protein sequence ID" value="MFD2169877.1"/>
    <property type="molecule type" value="Genomic_DNA"/>
</dbReference>
<evidence type="ECO:0000256" key="2">
    <source>
        <dbReference type="ARBA" id="ARBA00023015"/>
    </source>
</evidence>
<keyword evidence="9" id="KW-1185">Reference proteome</keyword>
<dbReference type="Pfam" id="PF00072">
    <property type="entry name" value="Response_reg"/>
    <property type="match status" value="1"/>
</dbReference>
<gene>
    <name evidence="8" type="ORF">ACFSOY_07710</name>
</gene>
<dbReference type="PROSITE" id="PS50110">
    <property type="entry name" value="RESPONSE_REGULATORY"/>
    <property type="match status" value="1"/>
</dbReference>
<keyword evidence="1 5" id="KW-0597">Phosphoprotein</keyword>